<keyword evidence="1" id="KW-0812">Transmembrane</keyword>
<reference evidence="2 3" key="1">
    <citation type="submission" date="2017-04" db="EMBL/GenBank/DDBJ databases">
        <authorList>
            <person name="Varghese N."/>
            <person name="Submissions S."/>
        </authorList>
    </citation>
    <scope>NUCLEOTIDE SEQUENCE [LARGE SCALE GENOMIC DNA]</scope>
    <source>
        <strain evidence="2 3">VKM Ac-1784</strain>
    </source>
</reference>
<dbReference type="Proteomes" id="UP000194464">
    <property type="component" value="Unassembled WGS sequence"/>
</dbReference>
<evidence type="ECO:0000256" key="1">
    <source>
        <dbReference type="SAM" id="Phobius"/>
    </source>
</evidence>
<keyword evidence="3" id="KW-1185">Reference proteome</keyword>
<feature type="transmembrane region" description="Helical" evidence="1">
    <location>
        <begin position="75"/>
        <end position="97"/>
    </location>
</feature>
<evidence type="ECO:0000313" key="2">
    <source>
        <dbReference type="EMBL" id="SMQ73146.1"/>
    </source>
</evidence>
<evidence type="ECO:0000313" key="3">
    <source>
        <dbReference type="Proteomes" id="UP000194464"/>
    </source>
</evidence>
<feature type="transmembrane region" description="Helical" evidence="1">
    <location>
        <begin position="103"/>
        <end position="125"/>
    </location>
</feature>
<keyword evidence="1" id="KW-0472">Membrane</keyword>
<comment type="caution">
    <text evidence="2">The sequence shown here is derived from an EMBL/GenBank/DDBJ whole genome shotgun (WGS) entry which is preliminary data.</text>
</comment>
<gene>
    <name evidence="2" type="ORF">SAMN06295909_3130</name>
</gene>
<feature type="transmembrane region" description="Helical" evidence="1">
    <location>
        <begin position="34"/>
        <end position="54"/>
    </location>
</feature>
<dbReference type="EMBL" id="FXWJ01000005">
    <property type="protein sequence ID" value="SMQ73146.1"/>
    <property type="molecule type" value="Genomic_DNA"/>
</dbReference>
<proteinExistence type="predicted"/>
<name>A0ABY1RFV2_9MICO</name>
<dbReference type="RefSeq" id="WP_165767068.1">
    <property type="nucleotide sequence ID" value="NZ_FXWJ01000005.1"/>
</dbReference>
<accession>A0ABY1RFV2</accession>
<keyword evidence="1" id="KW-1133">Transmembrane helix</keyword>
<sequence>MSKPWCIFTVAVACAIMLTWLVQAVLWQELPRPIISAVYVAIIISAGLGSRMLREHLLAGHRVDKSGGVVRDRNVASRVGTFNDLLVVCLGLGGIFLLSGNTIAGLGCIGVVIIAIISVETRAALLRRRQPANR</sequence>
<organism evidence="2 3">
    <name type="scientific">Plantibacter elymi</name>
    <name type="common">nom. nud.</name>
    <dbReference type="NCBI Taxonomy" id="199708"/>
    <lineage>
        <taxon>Bacteria</taxon>
        <taxon>Bacillati</taxon>
        <taxon>Actinomycetota</taxon>
        <taxon>Actinomycetes</taxon>
        <taxon>Micrococcales</taxon>
        <taxon>Microbacteriaceae</taxon>
        <taxon>Plantibacter</taxon>
    </lineage>
</organism>
<protein>
    <submittedName>
        <fullName evidence="2">Uncharacterized protein</fullName>
    </submittedName>
</protein>